<comment type="caution">
    <text evidence="1">The sequence shown here is derived from an EMBL/GenBank/DDBJ whole genome shotgun (WGS) entry which is preliminary data.</text>
</comment>
<evidence type="ECO:0000313" key="2">
    <source>
        <dbReference type="Proteomes" id="UP000681162"/>
    </source>
</evidence>
<evidence type="ECO:0000313" key="1">
    <source>
        <dbReference type="EMBL" id="GIO35805.1"/>
    </source>
</evidence>
<proteinExistence type="predicted"/>
<reference evidence="1 2" key="1">
    <citation type="submission" date="2021-03" db="EMBL/GenBank/DDBJ databases">
        <title>Antimicrobial resistance genes in bacteria isolated from Japanese honey, and their potential for conferring macrolide and lincosamide resistance in the American foulbrood pathogen Paenibacillus larvae.</title>
        <authorList>
            <person name="Okamoto M."/>
            <person name="Kumagai M."/>
            <person name="Kanamori H."/>
            <person name="Takamatsu D."/>
        </authorList>
    </citation>
    <scope>NUCLEOTIDE SEQUENCE [LARGE SCALE GENOMIC DNA]</scope>
    <source>
        <strain evidence="1 2">J41TS12</strain>
    </source>
</reference>
<accession>A0A919XRZ0</accession>
<keyword evidence="2" id="KW-1185">Reference proteome</keyword>
<protein>
    <submittedName>
        <fullName evidence="1">Uncharacterized protein</fullName>
    </submittedName>
</protein>
<dbReference type="AlphaFoldDB" id="A0A919XRZ0"/>
<organism evidence="1 2">
    <name type="scientific">Paenibacillus antibioticophila</name>
    <dbReference type="NCBI Taxonomy" id="1274374"/>
    <lineage>
        <taxon>Bacteria</taxon>
        <taxon>Bacillati</taxon>
        <taxon>Bacillota</taxon>
        <taxon>Bacilli</taxon>
        <taxon>Bacillales</taxon>
        <taxon>Paenibacillaceae</taxon>
        <taxon>Paenibacillus</taxon>
    </lineage>
</organism>
<dbReference type="RefSeq" id="WP_212938201.1">
    <property type="nucleotide sequence ID" value="NZ_BORR01000002.1"/>
</dbReference>
<name>A0A919XRZ0_9BACL</name>
<dbReference type="EMBL" id="BORR01000002">
    <property type="protein sequence ID" value="GIO35805.1"/>
    <property type="molecule type" value="Genomic_DNA"/>
</dbReference>
<gene>
    <name evidence="1" type="ORF">J41TS12_06660</name>
</gene>
<dbReference type="Proteomes" id="UP000681162">
    <property type="component" value="Unassembled WGS sequence"/>
</dbReference>
<sequence length="86" mass="10278">MKWPKVRKQFPDRWVLFEAISAKSANQQRQVEELAVISDFDDTNCAWQAYKEHHLADPSREYYIYHTSHEHLEIMEQPFTGVRGLQ</sequence>